<evidence type="ECO:0000313" key="2">
    <source>
        <dbReference type="EMBL" id="AHB36202.1"/>
    </source>
</evidence>
<dbReference type="InterPro" id="IPR021301">
    <property type="entry name" value="DUF2779"/>
</dbReference>
<dbReference type="OrthoDB" id="9783873at2"/>
<evidence type="ECO:0000259" key="1">
    <source>
        <dbReference type="Pfam" id="PF11074"/>
    </source>
</evidence>
<name>V5RHP5_SPIAP</name>
<accession>V5RHP5</accession>
<dbReference type="STRING" id="1276258.SAPIS_v1c03560"/>
<dbReference type="AlphaFoldDB" id="V5RHP5"/>
<protein>
    <recommendedName>
        <fullName evidence="1">DUF2779 domain-containing protein</fullName>
    </recommendedName>
</protein>
<dbReference type="EMBL" id="CP006682">
    <property type="protein sequence ID" value="AHB36202.1"/>
    <property type="molecule type" value="Genomic_DNA"/>
</dbReference>
<dbReference type="Pfam" id="PF11074">
    <property type="entry name" value="DUF2779"/>
    <property type="match status" value="1"/>
</dbReference>
<keyword evidence="3" id="KW-1185">Reference proteome</keyword>
<dbReference type="eggNOG" id="COG1468">
    <property type="taxonomic scope" value="Bacteria"/>
</dbReference>
<feature type="domain" description="DUF2779" evidence="1">
    <location>
        <begin position="464"/>
        <end position="602"/>
    </location>
</feature>
<dbReference type="HOGENOM" id="CLU_386799_0_0_14"/>
<gene>
    <name evidence="2" type="ORF">SAPIS_v1c03560</name>
</gene>
<dbReference type="PATRIC" id="fig|1276258.3.peg.353"/>
<evidence type="ECO:0000313" key="3">
    <source>
        <dbReference type="Proteomes" id="UP000018550"/>
    </source>
</evidence>
<dbReference type="eggNOG" id="COG2251">
    <property type="taxonomic scope" value="Bacteria"/>
</dbReference>
<sequence>MQLKGLVTKEDFKRYLTTCNKVAWIYHSLENFNSFLKLKKNKVYECYLNDEINNEDDFENSSGFDPLSLYEHLLKGDNLSDEEIEQRDLILKEMESINGLELLPMDAETIIDGNQIGQAAREYFIEKLYKENIAENTSYSYFDFQSLGYKDTIQKTRDLLNDSNCKMLFEPSFEACDGNLRVRCDILINKGNNRVEIIEVKASSKCKTEHIFDLFYQYYVLTQAGYFVDKVSLCLINKDYYRGVGLVDKEEIDKSVEEEIISYDDNIKPILDNIVMDEKYEEVSDIDYDLLFNIVDRFYDKKYKSSFIEFFWNFIDETDVEDLFSEISNSFENEKILANIKCGKYSIDYKNANFKEKEVYCHHVIRWIDKNKTTLFDITRFKQKAAEIFFTKNVVYMEDIEDPWDKKWVDSKGKKYFNNVICRIIKMTNKYAKTKTINSFDIIDLTRYEILLDLLSHYYEYPIYMYDFETSKWAMPNFNESKTYQQIPFQYSIHVILDDKFDFKKPNKTMKHFNHIEDFQRDPRPNFVKKFIKDSFSYGPGKYVAYNKHFERMVLKSLIFQYPKYSKPLKYIRQNTIDLLDFFNLRQDNWLIYHPDFKGSSSIKRTQPVLDDKLSYKDLRINKGDKASQVFRQFIDGSFSQEKWDKLFKPDMLAYCDRDTLAMVVVLQKIIEYVKDYDKDYLLEIEKILEKRRLSE</sequence>
<dbReference type="KEGG" id="sapi:SAPIS_v1c03560"/>
<dbReference type="Proteomes" id="UP000018550">
    <property type="component" value="Chromosome"/>
</dbReference>
<organism evidence="2 3">
    <name type="scientific">Spiroplasma apis B31</name>
    <dbReference type="NCBI Taxonomy" id="1276258"/>
    <lineage>
        <taxon>Bacteria</taxon>
        <taxon>Bacillati</taxon>
        <taxon>Mycoplasmatota</taxon>
        <taxon>Mollicutes</taxon>
        <taxon>Entomoplasmatales</taxon>
        <taxon>Spiroplasmataceae</taxon>
        <taxon>Spiroplasma</taxon>
    </lineage>
</organism>
<proteinExistence type="predicted"/>
<dbReference type="RefSeq" id="WP_023789136.1">
    <property type="nucleotide sequence ID" value="NC_022998.1"/>
</dbReference>
<reference evidence="2 3" key="1">
    <citation type="journal article" date="2014" name="Genome Announc.">
        <title>Complete Genome Sequence of Spiroplasma apis B31T (ATCC 33834), a Bacterium Associated with May Disease of Honeybees (Apis mellifera).</title>
        <authorList>
            <person name="Ku C."/>
            <person name="Lo W.S."/>
            <person name="Chen L.L."/>
            <person name="Kuo C.H."/>
        </authorList>
    </citation>
    <scope>NUCLEOTIDE SEQUENCE [LARGE SCALE GENOMIC DNA]</scope>
    <source>
        <strain evidence="2">B31</strain>
    </source>
</reference>